<dbReference type="Gene3D" id="3.40.50.1390">
    <property type="entry name" value="Resolvase, N-terminal catalytic domain"/>
    <property type="match status" value="1"/>
</dbReference>
<dbReference type="PANTHER" id="PTHR30461">
    <property type="entry name" value="DNA-INVERTASE FROM LAMBDOID PROPHAGE"/>
    <property type="match status" value="1"/>
</dbReference>
<dbReference type="InterPro" id="IPR006119">
    <property type="entry name" value="Resolv_N"/>
</dbReference>
<proteinExistence type="inferred from homology"/>
<gene>
    <name evidence="6" type="ORF">D1B33_04815</name>
</gene>
<evidence type="ECO:0000313" key="7">
    <source>
        <dbReference type="Proteomes" id="UP000265692"/>
    </source>
</evidence>
<dbReference type="PROSITE" id="PS51736">
    <property type="entry name" value="RECOMBINASES_3"/>
    <property type="match status" value="1"/>
</dbReference>
<evidence type="ECO:0000259" key="5">
    <source>
        <dbReference type="PROSITE" id="PS51736"/>
    </source>
</evidence>
<dbReference type="PANTHER" id="PTHR30461:SF2">
    <property type="entry name" value="SERINE RECOMBINASE PINE-RELATED"/>
    <property type="match status" value="1"/>
</dbReference>
<keyword evidence="4" id="KW-0233">DNA recombination</keyword>
<dbReference type="AlphaFoldDB" id="A0A396SAT9"/>
<dbReference type="InterPro" id="IPR006120">
    <property type="entry name" value="Resolvase_HTH_dom"/>
</dbReference>
<keyword evidence="3" id="KW-0238">DNA-binding</keyword>
<feature type="domain" description="Resolvase/invertase-type recombinase catalytic" evidence="5">
    <location>
        <begin position="1"/>
        <end position="104"/>
    </location>
</feature>
<dbReference type="InterPro" id="IPR036162">
    <property type="entry name" value="Resolvase-like_N_sf"/>
</dbReference>
<dbReference type="OrthoDB" id="9797501at2"/>
<evidence type="ECO:0000313" key="6">
    <source>
        <dbReference type="EMBL" id="RHW38213.1"/>
    </source>
</evidence>
<dbReference type="Proteomes" id="UP000265692">
    <property type="component" value="Unassembled WGS sequence"/>
</dbReference>
<keyword evidence="2" id="KW-0229">DNA integration</keyword>
<accession>A0A396SAT9</accession>
<organism evidence="6 7">
    <name type="scientific">Ureibacillus yapensis</name>
    <dbReference type="NCBI Taxonomy" id="2304605"/>
    <lineage>
        <taxon>Bacteria</taxon>
        <taxon>Bacillati</taxon>
        <taxon>Bacillota</taxon>
        <taxon>Bacilli</taxon>
        <taxon>Bacillales</taxon>
        <taxon>Caryophanaceae</taxon>
        <taxon>Ureibacillus</taxon>
    </lineage>
</organism>
<evidence type="ECO:0000256" key="4">
    <source>
        <dbReference type="ARBA" id="ARBA00023172"/>
    </source>
</evidence>
<evidence type="ECO:0000256" key="3">
    <source>
        <dbReference type="ARBA" id="ARBA00023125"/>
    </source>
</evidence>
<dbReference type="Pfam" id="PF02796">
    <property type="entry name" value="HTH_7"/>
    <property type="match status" value="1"/>
</dbReference>
<dbReference type="GO" id="GO:0015074">
    <property type="term" value="P:DNA integration"/>
    <property type="evidence" value="ECO:0007669"/>
    <property type="project" value="UniProtKB-KW"/>
</dbReference>
<dbReference type="Pfam" id="PF00239">
    <property type="entry name" value="Resolvase"/>
    <property type="match status" value="1"/>
</dbReference>
<dbReference type="GO" id="GO:0003677">
    <property type="term" value="F:DNA binding"/>
    <property type="evidence" value="ECO:0007669"/>
    <property type="project" value="UniProtKB-KW"/>
</dbReference>
<comment type="caution">
    <text evidence="6">The sequence shown here is derived from an EMBL/GenBank/DDBJ whole genome shotgun (WGS) entry which is preliminary data.</text>
</comment>
<protein>
    <submittedName>
        <fullName evidence="6">Recombinase family protein</fullName>
    </submittedName>
</protein>
<dbReference type="Gene3D" id="1.10.10.60">
    <property type="entry name" value="Homeodomain-like"/>
    <property type="match status" value="1"/>
</dbReference>
<dbReference type="SUPFAM" id="SSF46689">
    <property type="entry name" value="Homeodomain-like"/>
    <property type="match status" value="1"/>
</dbReference>
<dbReference type="GO" id="GO:0000150">
    <property type="term" value="F:DNA strand exchange activity"/>
    <property type="evidence" value="ECO:0007669"/>
    <property type="project" value="InterPro"/>
</dbReference>
<dbReference type="SMART" id="SM00857">
    <property type="entry name" value="Resolvase"/>
    <property type="match status" value="1"/>
</dbReference>
<evidence type="ECO:0000256" key="2">
    <source>
        <dbReference type="ARBA" id="ARBA00022908"/>
    </source>
</evidence>
<keyword evidence="7" id="KW-1185">Reference proteome</keyword>
<evidence type="ECO:0000256" key="1">
    <source>
        <dbReference type="ARBA" id="ARBA00009913"/>
    </source>
</evidence>
<dbReference type="CDD" id="cd03768">
    <property type="entry name" value="SR_ResInv"/>
    <property type="match status" value="1"/>
</dbReference>
<dbReference type="EMBL" id="QWEI01000002">
    <property type="protein sequence ID" value="RHW38213.1"/>
    <property type="molecule type" value="Genomic_DNA"/>
</dbReference>
<dbReference type="InterPro" id="IPR050639">
    <property type="entry name" value="SSR_resolvase"/>
</dbReference>
<dbReference type="SUPFAM" id="SSF53041">
    <property type="entry name" value="Resolvase-like"/>
    <property type="match status" value="1"/>
</dbReference>
<comment type="similarity">
    <text evidence="1">Belongs to the site-specific recombinase resolvase family.</text>
</comment>
<dbReference type="PROSITE" id="PS00398">
    <property type="entry name" value="RECOMBINASES_2"/>
    <property type="match status" value="1"/>
</dbReference>
<sequence length="156" mass="17910">MIEEVITGVAEEKELNKLIGKMQKGDKLVVTRLDRLGRNTLQLLQLIEEMKEKELSLVIMNIGFDVNTEVGQAVLTILSSFAQLERDMLKEKQRIGIESARKRGVHLGRKPKYSKKSFEKAVLDYLEGMTVGEVSDTYNIPRSTFYKFLKDECIQR</sequence>
<name>A0A396SAT9_9BACL</name>
<reference evidence="6 7" key="1">
    <citation type="submission" date="2018-08" db="EMBL/GenBank/DDBJ databases">
        <title>Lysinibacillus sp. YLB-03 draft genome sequence.</title>
        <authorList>
            <person name="Yu L."/>
        </authorList>
    </citation>
    <scope>NUCLEOTIDE SEQUENCE [LARGE SCALE GENOMIC DNA]</scope>
    <source>
        <strain evidence="6 7">YLB-03</strain>
    </source>
</reference>
<dbReference type="InterPro" id="IPR006118">
    <property type="entry name" value="Recombinase_CS"/>
</dbReference>
<dbReference type="InterPro" id="IPR009057">
    <property type="entry name" value="Homeodomain-like_sf"/>
</dbReference>